<dbReference type="Proteomes" id="UP000274515">
    <property type="component" value="Unassembled WGS sequence"/>
</dbReference>
<evidence type="ECO:0000313" key="2">
    <source>
        <dbReference type="Proteomes" id="UP000274515"/>
    </source>
</evidence>
<gene>
    <name evidence="1" type="ORF">EIL87_19735</name>
</gene>
<name>A0A426JNG3_9PSEU</name>
<protein>
    <submittedName>
        <fullName evidence="1">Uncharacterized protein</fullName>
    </submittedName>
</protein>
<dbReference type="EMBL" id="RSAA01000018">
    <property type="protein sequence ID" value="RRO14537.1"/>
    <property type="molecule type" value="Genomic_DNA"/>
</dbReference>
<organism evidence="1 2">
    <name type="scientific">Saccharopolyspora rhizosphaerae</name>
    <dbReference type="NCBI Taxonomy" id="2492662"/>
    <lineage>
        <taxon>Bacteria</taxon>
        <taxon>Bacillati</taxon>
        <taxon>Actinomycetota</taxon>
        <taxon>Actinomycetes</taxon>
        <taxon>Pseudonocardiales</taxon>
        <taxon>Pseudonocardiaceae</taxon>
        <taxon>Saccharopolyspora</taxon>
    </lineage>
</organism>
<evidence type="ECO:0000313" key="1">
    <source>
        <dbReference type="EMBL" id="RRO14537.1"/>
    </source>
</evidence>
<dbReference type="AlphaFoldDB" id="A0A426JNG3"/>
<reference evidence="1 2" key="1">
    <citation type="submission" date="2018-11" db="EMBL/GenBank/DDBJ databases">
        <title>Saccharopolyspora rhizosphaerae sp. nov., an actinomycete isolated from rhizosphere soil in Thailand.</title>
        <authorList>
            <person name="Intra B."/>
            <person name="Euanorasetr J."/>
            <person name="Take A."/>
            <person name="Inahashi Y."/>
            <person name="Mori M."/>
            <person name="Panbangred W."/>
            <person name="Matsumoto A."/>
        </authorList>
    </citation>
    <scope>NUCLEOTIDE SEQUENCE [LARGE SCALE GENOMIC DNA]</scope>
    <source>
        <strain evidence="1 2">H219</strain>
    </source>
</reference>
<comment type="caution">
    <text evidence="1">The sequence shown here is derived from an EMBL/GenBank/DDBJ whole genome shotgun (WGS) entry which is preliminary data.</text>
</comment>
<dbReference type="RefSeq" id="WP_125092070.1">
    <property type="nucleotide sequence ID" value="NZ_RSAA01000018.1"/>
</dbReference>
<sequence>MTRVDQPDDGSDFAQIVASCGAYQRAVRDGRPIDGAGALWRIETTTRRLLDQTLLEASESVSLREMTKALGLIDSGPGGPTRTNIAYRINRARKRTEGQEEDGEHSAT</sequence>
<proteinExistence type="predicted"/>
<keyword evidence="2" id="KW-1185">Reference proteome</keyword>
<accession>A0A426JNG3</accession>